<accession>A0A0G4IPI9</accession>
<dbReference type="PANTHER" id="PTHR22904">
    <property type="entry name" value="TPR REPEAT CONTAINING PROTEIN"/>
    <property type="match status" value="1"/>
</dbReference>
<evidence type="ECO:0000256" key="2">
    <source>
        <dbReference type="ARBA" id="ARBA00022803"/>
    </source>
</evidence>
<sequence>MSGQAAVGGLPSGSQPGGSDVPADDLKAQGNASYREKRFSDAVRAYRAAIDLSPDNAVYRSNLAACYFEMGRYDDCIDESRRVLDLTQQATASQPESGTKLTDLRAKNRLRVAKALYFNGKFNECVAELSPLVASPTATNRDVRDLYSSAIELARHLADGPHVDDHRRLLNRFPRYRPPRITNVYEFYPVGHDEATSAMSGAFSDGTSVGGDDPNGLRLRQSVPPSEDTRSAMWLSKMDAQQLGDLSFFFGGVGDARHVFTTLMDVQRQMKAMTRDGEWPASDHPIWSELRVGVVLNDIAIPVLARNLIILYALWELGAFTIEQAQSLLDAVELAALIHFVYLSVTMPPYLHDRLMTVIDRLMSLTSSPQEVLPFVRMSTECWNEVKETLRFWRADPFVVSTEDMAHSFTPMAAVGDLMSVPDKMNAFVEQHKRTLVDRFEPILSPDMLAKFGTIVEKDSFVKQIAASLAATPGAALAGCIPESTFISLTKGLWPPAVLAEQDHVIGDVIAAMKDHRPGQMKELLENVRQHIYRSWKPNVTLVSREWNEHAGRCMFDHDPITIVANLFNVVWMKSPKNPESLFEWSAHFFATVASSVRQLGTHNCLVYEILPGDMNQAFGMVATESESRRSKGLPVAFDRIFLSNVPDYAGLLPVFIDTAPLLKRTPNSYINCGVMVASCMFHEYGEYACSATAIPSLRDCERYLGVALQSGSLMGFDPRWGHAGGKPLLPYDLDDLATQEDLFEWIVRLVLMIAVPPKRDSGMAVREHYPLNLSYVFRTFERLIAIGYPRHWIASNLTRLLENRVVTDTQPLSCSTNRKNGKPARIAMDCFQMELRALAALWQPVLRLAVKHPLPALADIRRFVLRDVQYIDSPKRSGGCPTASIMGVLFEPPSSSQRSSSSIASRRMFVVEPIARELLTSASSRVHVVSALQFDSDANEFAVWLSRDDLAEMKAHRYTVRLFQTDCWTAVSSPQPVADMVESAPF</sequence>
<keyword evidence="2 3" id="KW-0802">TPR repeat</keyword>
<feature type="compositionally biased region" description="Low complexity" evidence="4">
    <location>
        <begin position="8"/>
        <end position="19"/>
    </location>
</feature>
<dbReference type="SUPFAM" id="SSF48452">
    <property type="entry name" value="TPR-like"/>
    <property type="match status" value="1"/>
</dbReference>
<dbReference type="Pfam" id="PF14559">
    <property type="entry name" value="TPR_19"/>
    <property type="match status" value="1"/>
</dbReference>
<dbReference type="PANTHER" id="PTHR22904:SF523">
    <property type="entry name" value="STRESS-INDUCED-PHOSPHOPROTEIN 1"/>
    <property type="match status" value="1"/>
</dbReference>
<dbReference type="OMA" id="PHWISEY"/>
<name>A0A0G4IPI9_PLABS</name>
<evidence type="ECO:0000313" key="7">
    <source>
        <dbReference type="EMBL" id="SPR01060.1"/>
    </source>
</evidence>
<dbReference type="InterPro" id="IPR019734">
    <property type="entry name" value="TPR_rpt"/>
</dbReference>
<dbReference type="AlphaFoldDB" id="A0A0G4IPI9"/>
<dbReference type="Gene3D" id="1.25.40.10">
    <property type="entry name" value="Tetratricopeptide repeat domain"/>
    <property type="match status" value="1"/>
</dbReference>
<dbReference type="SMART" id="SM00028">
    <property type="entry name" value="TPR"/>
    <property type="match status" value="2"/>
</dbReference>
<dbReference type="Proteomes" id="UP000039324">
    <property type="component" value="Unassembled WGS sequence"/>
</dbReference>
<organism evidence="6 8">
    <name type="scientific">Plasmodiophora brassicae</name>
    <name type="common">Clubroot disease agent</name>
    <dbReference type="NCBI Taxonomy" id="37360"/>
    <lineage>
        <taxon>Eukaryota</taxon>
        <taxon>Sar</taxon>
        <taxon>Rhizaria</taxon>
        <taxon>Endomyxa</taxon>
        <taxon>Phytomyxea</taxon>
        <taxon>Plasmodiophorida</taxon>
        <taxon>Plasmodiophoridae</taxon>
        <taxon>Plasmodiophora</taxon>
    </lineage>
</organism>
<dbReference type="STRING" id="37360.A0A0G4IPI9"/>
<gene>
    <name evidence="6" type="ORF">PBRA_005688</name>
    <name evidence="7" type="ORF">PLBR_LOCUS8275</name>
</gene>
<feature type="region of interest" description="Disordered" evidence="4">
    <location>
        <begin position="1"/>
        <end position="26"/>
    </location>
</feature>
<dbReference type="OrthoDB" id="2423701at2759"/>
<feature type="domain" description="DUF4470" evidence="5">
    <location>
        <begin position="239"/>
        <end position="318"/>
    </location>
</feature>
<dbReference type="Proteomes" id="UP000290189">
    <property type="component" value="Unassembled WGS sequence"/>
</dbReference>
<evidence type="ECO:0000259" key="5">
    <source>
        <dbReference type="Pfam" id="PF14737"/>
    </source>
</evidence>
<evidence type="ECO:0000256" key="1">
    <source>
        <dbReference type="ARBA" id="ARBA00022737"/>
    </source>
</evidence>
<geneLocation type="mitochondrion" evidence="7"/>
<proteinExistence type="predicted"/>
<dbReference type="Pfam" id="PF14737">
    <property type="entry name" value="DUF4470"/>
    <property type="match status" value="1"/>
</dbReference>
<keyword evidence="7" id="KW-0496">Mitochondrion</keyword>
<reference evidence="6 8" key="1">
    <citation type="submission" date="2015-02" db="EMBL/GenBank/DDBJ databases">
        <authorList>
            <person name="Chooi Y.-H."/>
        </authorList>
    </citation>
    <scope>NUCLEOTIDE SEQUENCE [LARGE SCALE GENOMIC DNA]</scope>
    <source>
        <strain evidence="6">E3</strain>
    </source>
</reference>
<evidence type="ECO:0000256" key="3">
    <source>
        <dbReference type="PROSITE-ProRule" id="PRU00339"/>
    </source>
</evidence>
<evidence type="ECO:0000313" key="6">
    <source>
        <dbReference type="EMBL" id="CEO97084.1"/>
    </source>
</evidence>
<dbReference type="GO" id="GO:0051879">
    <property type="term" value="F:Hsp90 protein binding"/>
    <property type="evidence" value="ECO:0007669"/>
    <property type="project" value="TreeGrafter"/>
</dbReference>
<feature type="repeat" description="TPR" evidence="3">
    <location>
        <begin position="23"/>
        <end position="56"/>
    </location>
</feature>
<keyword evidence="1" id="KW-0677">Repeat</keyword>
<dbReference type="EMBL" id="CDSF01000078">
    <property type="protein sequence ID" value="CEO97084.1"/>
    <property type="molecule type" value="Genomic_DNA"/>
</dbReference>
<protein>
    <recommendedName>
        <fullName evidence="5">DUF4470 domain-containing protein</fullName>
    </recommendedName>
</protein>
<reference evidence="7 9" key="2">
    <citation type="submission" date="2018-03" db="EMBL/GenBank/DDBJ databases">
        <authorList>
            <person name="Fogelqvist J."/>
        </authorList>
    </citation>
    <scope>NUCLEOTIDE SEQUENCE [LARGE SCALE GENOMIC DNA]</scope>
</reference>
<evidence type="ECO:0000313" key="8">
    <source>
        <dbReference type="Proteomes" id="UP000039324"/>
    </source>
</evidence>
<evidence type="ECO:0000256" key="4">
    <source>
        <dbReference type="SAM" id="MobiDB-lite"/>
    </source>
</evidence>
<dbReference type="InterPro" id="IPR027974">
    <property type="entry name" value="DUF4470"/>
</dbReference>
<dbReference type="InterPro" id="IPR011990">
    <property type="entry name" value="TPR-like_helical_dom_sf"/>
</dbReference>
<keyword evidence="8" id="KW-1185">Reference proteome</keyword>
<dbReference type="PROSITE" id="PS50005">
    <property type="entry name" value="TPR"/>
    <property type="match status" value="1"/>
</dbReference>
<dbReference type="EMBL" id="OVEO01000016">
    <property type="protein sequence ID" value="SPR01060.1"/>
    <property type="molecule type" value="Genomic_DNA"/>
</dbReference>
<evidence type="ECO:0000313" key="9">
    <source>
        <dbReference type="Proteomes" id="UP000290189"/>
    </source>
</evidence>